<dbReference type="InterPro" id="IPR001452">
    <property type="entry name" value="SH3_domain"/>
</dbReference>
<evidence type="ECO:0000313" key="5">
    <source>
        <dbReference type="EMBL" id="KAL0096593.1"/>
    </source>
</evidence>
<proteinExistence type="predicted"/>
<dbReference type="PANTHER" id="PTHR47174">
    <property type="entry name" value="BRIDGING INTEGRATOR 3"/>
    <property type="match status" value="1"/>
</dbReference>
<dbReference type="Gene3D" id="2.30.30.40">
    <property type="entry name" value="SH3 Domains"/>
    <property type="match status" value="1"/>
</dbReference>
<evidence type="ECO:0000259" key="3">
    <source>
        <dbReference type="PROSITE" id="PS50002"/>
    </source>
</evidence>
<keyword evidence="1 2" id="KW-0728">SH3 domain</keyword>
<dbReference type="InterPro" id="IPR036028">
    <property type="entry name" value="SH3-like_dom_sf"/>
</dbReference>
<dbReference type="InterPro" id="IPR046982">
    <property type="entry name" value="BIN3/RVS161-like"/>
</dbReference>
<dbReference type="SMART" id="SM00326">
    <property type="entry name" value="SH3"/>
    <property type="match status" value="1"/>
</dbReference>
<feature type="domain" description="SH3" evidence="3">
    <location>
        <begin position="391"/>
        <end position="450"/>
    </location>
</feature>
<dbReference type="PANTHER" id="PTHR47174:SF1">
    <property type="entry name" value="REDUCED VIABILITY UPON STARVATION PROTEIN 167"/>
    <property type="match status" value="1"/>
</dbReference>
<dbReference type="PRINTS" id="PR00452">
    <property type="entry name" value="SH3DOMAIN"/>
</dbReference>
<evidence type="ECO:0000256" key="1">
    <source>
        <dbReference type="ARBA" id="ARBA00022443"/>
    </source>
</evidence>
<keyword evidence="6" id="KW-1185">Reference proteome</keyword>
<reference evidence="5 6" key="1">
    <citation type="submission" date="2024-04" db="EMBL/GenBank/DDBJ databases">
        <title>Symmetric and asymmetric DNA N6-adenine methylation regulates different biological responses in Mucorales.</title>
        <authorList>
            <consortium name="Lawrence Berkeley National Laboratory"/>
            <person name="Lax C."/>
            <person name="Mondo S.J."/>
            <person name="Osorio-Concepcion M."/>
            <person name="Muszewska A."/>
            <person name="Corrochano-Luque M."/>
            <person name="Gutierrez G."/>
            <person name="Riley R."/>
            <person name="Lipzen A."/>
            <person name="Guo J."/>
            <person name="Hundley H."/>
            <person name="Amirebrahimi M."/>
            <person name="Ng V."/>
            <person name="Lorenzo-Gutierrez D."/>
            <person name="Binder U."/>
            <person name="Yang J."/>
            <person name="Song Y."/>
            <person name="Canovas D."/>
            <person name="Navarro E."/>
            <person name="Freitag M."/>
            <person name="Gabaldon T."/>
            <person name="Grigoriev I.V."/>
            <person name="Corrochano L.M."/>
            <person name="Nicolas F.E."/>
            <person name="Garre V."/>
        </authorList>
    </citation>
    <scope>NUCLEOTIDE SEQUENCE [LARGE SCALE GENOMIC DNA]</scope>
    <source>
        <strain evidence="5 6">L51</strain>
    </source>
</reference>
<dbReference type="SUPFAM" id="SSF50044">
    <property type="entry name" value="SH3-domain"/>
    <property type="match status" value="1"/>
</dbReference>
<dbReference type="EMBL" id="JBCLYO010000001">
    <property type="protein sequence ID" value="KAL0096593.1"/>
    <property type="molecule type" value="Genomic_DNA"/>
</dbReference>
<dbReference type="InterPro" id="IPR004148">
    <property type="entry name" value="BAR_dom"/>
</dbReference>
<comment type="caution">
    <text evidence="5">The sequence shown here is derived from an EMBL/GenBank/DDBJ whole genome shotgun (WGS) entry which is preliminary data.</text>
</comment>
<evidence type="ECO:0000313" key="6">
    <source>
        <dbReference type="Proteomes" id="UP001448207"/>
    </source>
</evidence>
<accession>A0ABR3BDG7</accession>
<dbReference type="Pfam" id="PF00018">
    <property type="entry name" value="SH3_1"/>
    <property type="match status" value="1"/>
</dbReference>
<evidence type="ECO:0000256" key="2">
    <source>
        <dbReference type="PROSITE-ProRule" id="PRU00192"/>
    </source>
</evidence>
<evidence type="ECO:0000259" key="4">
    <source>
        <dbReference type="PROSITE" id="PS51021"/>
    </source>
</evidence>
<evidence type="ECO:0008006" key="7">
    <source>
        <dbReference type="Google" id="ProtNLM"/>
    </source>
</evidence>
<gene>
    <name evidence="5" type="ORF">J3Q64DRAFT_1708439</name>
</gene>
<dbReference type="SUPFAM" id="SSF103657">
    <property type="entry name" value="BAR/IMD domain-like"/>
    <property type="match status" value="1"/>
</dbReference>
<protein>
    <recommendedName>
        <fullName evidence="7">SH3 domain-containing protein</fullName>
    </recommendedName>
</protein>
<dbReference type="Gene3D" id="1.20.1270.60">
    <property type="entry name" value="Arfaptin homology (AH) domain/BAR domain"/>
    <property type="match status" value="1"/>
</dbReference>
<dbReference type="Pfam" id="PF03114">
    <property type="entry name" value="BAR"/>
    <property type="match status" value="1"/>
</dbReference>
<dbReference type="CDD" id="cd07599">
    <property type="entry name" value="BAR_Rvs167p"/>
    <property type="match status" value="1"/>
</dbReference>
<organism evidence="5 6">
    <name type="scientific">Phycomyces blakesleeanus</name>
    <dbReference type="NCBI Taxonomy" id="4837"/>
    <lineage>
        <taxon>Eukaryota</taxon>
        <taxon>Fungi</taxon>
        <taxon>Fungi incertae sedis</taxon>
        <taxon>Mucoromycota</taxon>
        <taxon>Mucoromycotina</taxon>
        <taxon>Mucoromycetes</taxon>
        <taxon>Mucorales</taxon>
        <taxon>Phycomycetaceae</taxon>
        <taxon>Phycomyces</taxon>
    </lineage>
</organism>
<sequence>MSWKGFQKAVSRLPHQIMSKKSEVTKDVDFDALEKRFVELGKVVERLGKDAQQFRDGISALLTHQTSMASFLTVIYDTNLGVEVSEGAIQKRFQQTPAPAIQAVNDAEAAMSYCRDEVLPELDAVDRDVVRPTLELSEIFRRVQKTIVKRQHKLIDYDRFRTSVNKIKAKETRSFNEEKEIFKLEAKLETATQDYNYLNDMLKQQMPQFFYLKSQFITPVFESFYRMQTKIYGIIYARCYELANANAQHFITNSMPITDGFEWRRSQRDVRAEMENMDLLKSGGKAWLAVSGGANNSKLSLKERANLREQEKTGGMNGPSNDVHANYGYQSPVPPPAYGAPAPAAPAAPFAATSVTLDNAPMQYQQSQAPGGGGVGGWSNHQNTASPMHTANSTYVLALYDYQAQAAGDLSFKKDDKIEVIQRTQDANDWWTGRVNGVTGIFPGNYVRDL</sequence>
<feature type="domain" description="BAR" evidence="4">
    <location>
        <begin position="15"/>
        <end position="255"/>
    </location>
</feature>
<dbReference type="SMART" id="SM00721">
    <property type="entry name" value="BAR"/>
    <property type="match status" value="1"/>
</dbReference>
<dbReference type="PROSITE" id="PS50002">
    <property type="entry name" value="SH3"/>
    <property type="match status" value="1"/>
</dbReference>
<name>A0ABR3BDG7_PHYBL</name>
<dbReference type="InterPro" id="IPR027267">
    <property type="entry name" value="AH/BAR_dom_sf"/>
</dbReference>
<dbReference type="Proteomes" id="UP001448207">
    <property type="component" value="Unassembled WGS sequence"/>
</dbReference>
<dbReference type="PROSITE" id="PS51021">
    <property type="entry name" value="BAR"/>
    <property type="match status" value="1"/>
</dbReference>